<reference evidence="2 3" key="1">
    <citation type="submission" date="2023-07" db="EMBL/GenBank/DDBJ databases">
        <title>Genomic Encyclopedia of Type Strains, Phase IV (KMG-IV): sequencing the most valuable type-strain genomes for metagenomic binning, comparative biology and taxonomic classification.</title>
        <authorList>
            <person name="Goeker M."/>
        </authorList>
    </citation>
    <scope>NUCLEOTIDE SEQUENCE [LARGE SCALE GENOMIC DNA]</scope>
    <source>
        <strain evidence="2 3">DSM 9768</strain>
    </source>
</reference>
<keyword evidence="1" id="KW-1133">Transmembrane helix</keyword>
<dbReference type="RefSeq" id="WP_307326354.1">
    <property type="nucleotide sequence ID" value="NZ_JAUSUG010000010.1"/>
</dbReference>
<protein>
    <submittedName>
        <fullName evidence="2">Uncharacterized protein</fullName>
    </submittedName>
</protein>
<evidence type="ECO:0000313" key="2">
    <source>
        <dbReference type="EMBL" id="MDQ0255429.1"/>
    </source>
</evidence>
<dbReference type="EMBL" id="JAUSUG010000010">
    <property type="protein sequence ID" value="MDQ0255429.1"/>
    <property type="molecule type" value="Genomic_DNA"/>
</dbReference>
<dbReference type="Proteomes" id="UP001230005">
    <property type="component" value="Unassembled WGS sequence"/>
</dbReference>
<accession>A0ABT9ZX37</accession>
<evidence type="ECO:0000256" key="1">
    <source>
        <dbReference type="SAM" id="Phobius"/>
    </source>
</evidence>
<gene>
    <name evidence="2" type="ORF">J2S74_002811</name>
</gene>
<evidence type="ECO:0000313" key="3">
    <source>
        <dbReference type="Proteomes" id="UP001230005"/>
    </source>
</evidence>
<keyword evidence="3" id="KW-1185">Reference proteome</keyword>
<name>A0ABT9ZX37_9BACI</name>
<organism evidence="2 3">
    <name type="scientific">Evansella vedderi</name>
    <dbReference type="NCBI Taxonomy" id="38282"/>
    <lineage>
        <taxon>Bacteria</taxon>
        <taxon>Bacillati</taxon>
        <taxon>Bacillota</taxon>
        <taxon>Bacilli</taxon>
        <taxon>Bacillales</taxon>
        <taxon>Bacillaceae</taxon>
        <taxon>Evansella</taxon>
    </lineage>
</organism>
<keyword evidence="1" id="KW-0472">Membrane</keyword>
<comment type="caution">
    <text evidence="2">The sequence shown here is derived from an EMBL/GenBank/DDBJ whole genome shotgun (WGS) entry which is preliminary data.</text>
</comment>
<feature type="transmembrane region" description="Helical" evidence="1">
    <location>
        <begin position="5"/>
        <end position="23"/>
    </location>
</feature>
<keyword evidence="1" id="KW-0812">Transmembrane</keyword>
<proteinExistence type="predicted"/>
<feature type="transmembrane region" description="Helical" evidence="1">
    <location>
        <begin position="35"/>
        <end position="55"/>
    </location>
</feature>
<sequence length="68" mass="7894">MGKKICWAVIFITIAVNVVMVQWTVEATLGREYSIVPIYSGISIVMVFIAFFTYLQWKKLEYSESHDE</sequence>